<evidence type="ECO:0000256" key="14">
    <source>
        <dbReference type="ARBA" id="ARBA00022833"/>
    </source>
</evidence>
<evidence type="ECO:0000256" key="13">
    <source>
        <dbReference type="ARBA" id="ARBA00022723"/>
    </source>
</evidence>
<comment type="pathway">
    <text evidence="4">Amino-acid biosynthesis; L-methionine biosynthesis via de novo pathway; L-methionine from L-homocysteine (MetH route): step 1/1.</text>
</comment>
<feature type="domain" description="Hcy-binding" evidence="20">
    <location>
        <begin position="7"/>
        <end position="352"/>
    </location>
</feature>
<evidence type="ECO:0000256" key="5">
    <source>
        <dbReference type="ARBA" id="ARBA00010398"/>
    </source>
</evidence>
<evidence type="ECO:0000256" key="18">
    <source>
        <dbReference type="ARBA" id="ARBA00031040"/>
    </source>
</evidence>
<dbReference type="FunFam" id="3.20.20.330:FF:000001">
    <property type="entry name" value="Methionine synthase"/>
    <property type="match status" value="1"/>
</dbReference>
<evidence type="ECO:0000256" key="4">
    <source>
        <dbReference type="ARBA" id="ARBA00005178"/>
    </source>
</evidence>
<evidence type="ECO:0000256" key="19">
    <source>
        <dbReference type="PROSITE-ProRule" id="PRU00333"/>
    </source>
</evidence>
<dbReference type="GO" id="GO:0031419">
    <property type="term" value="F:cobalamin binding"/>
    <property type="evidence" value="ECO:0007669"/>
    <property type="project" value="UniProtKB-KW"/>
</dbReference>
<keyword evidence="16" id="KW-0170">Cobalt</keyword>
<reference evidence="21" key="1">
    <citation type="submission" date="2021-01" db="EMBL/GenBank/DDBJ databases">
        <title>Modified the classification status of verrucomicrobia.</title>
        <authorList>
            <person name="Feng X."/>
        </authorList>
    </citation>
    <scope>NUCLEOTIDE SEQUENCE</scope>
    <source>
        <strain evidence="21">JCM 18052</strain>
    </source>
</reference>
<evidence type="ECO:0000313" key="21">
    <source>
        <dbReference type="EMBL" id="MBK1816925.1"/>
    </source>
</evidence>
<keyword evidence="13 19" id="KW-0479">Metal-binding</keyword>
<dbReference type="GO" id="GO:0050667">
    <property type="term" value="P:homocysteine metabolic process"/>
    <property type="evidence" value="ECO:0007669"/>
    <property type="project" value="TreeGrafter"/>
</dbReference>
<dbReference type="Gene3D" id="3.20.20.330">
    <property type="entry name" value="Homocysteine-binding-like domain"/>
    <property type="match status" value="1"/>
</dbReference>
<dbReference type="Proteomes" id="UP000600139">
    <property type="component" value="Unassembled WGS sequence"/>
</dbReference>
<keyword evidence="15" id="KW-0486">Methionine biosynthesis</keyword>
<dbReference type="PANTHER" id="PTHR45833">
    <property type="entry name" value="METHIONINE SYNTHASE"/>
    <property type="match status" value="1"/>
</dbReference>
<feature type="binding site" evidence="19">
    <location>
        <position position="337"/>
    </location>
    <ligand>
        <name>Zn(2+)</name>
        <dbReference type="ChEBI" id="CHEBI:29105"/>
    </ligand>
</feature>
<dbReference type="AlphaFoldDB" id="A0A934R813"/>
<comment type="cofactor">
    <cofactor evidence="2 19">
        <name>Zn(2+)</name>
        <dbReference type="ChEBI" id="CHEBI:29105"/>
    </cofactor>
</comment>
<comment type="function">
    <text evidence="17">Catalyzes the transfer of a methyl group from methyl-cobalamin to homocysteine, yielding enzyme-bound cob(I)alamin and methionine. Subsequently, remethylates the cofactor using methyltetrahydrofolate.</text>
</comment>
<feature type="binding site" evidence="19">
    <location>
        <position position="338"/>
    </location>
    <ligand>
        <name>Zn(2+)</name>
        <dbReference type="ChEBI" id="CHEBI:29105"/>
    </ligand>
</feature>
<comment type="similarity">
    <text evidence="5">Belongs to the vitamin-B12 dependent methionine synthase family.</text>
</comment>
<comment type="catalytic activity">
    <reaction evidence="1">
        <text>(6S)-5-methyl-5,6,7,8-tetrahydrofolate + L-homocysteine = (6S)-5,6,7,8-tetrahydrofolate + L-methionine</text>
        <dbReference type="Rhea" id="RHEA:11172"/>
        <dbReference type="ChEBI" id="CHEBI:18608"/>
        <dbReference type="ChEBI" id="CHEBI:57453"/>
        <dbReference type="ChEBI" id="CHEBI:57844"/>
        <dbReference type="ChEBI" id="CHEBI:58199"/>
        <dbReference type="EC" id="2.1.1.13"/>
    </reaction>
</comment>
<dbReference type="PROSITE" id="PS50970">
    <property type="entry name" value="HCY"/>
    <property type="match status" value="1"/>
</dbReference>
<keyword evidence="22" id="KW-1185">Reference proteome</keyword>
<keyword evidence="14 19" id="KW-0862">Zinc</keyword>
<comment type="caution">
    <text evidence="21">The sequence shown here is derived from an EMBL/GenBank/DDBJ whole genome shotgun (WGS) entry which is preliminary data.</text>
</comment>
<evidence type="ECO:0000256" key="2">
    <source>
        <dbReference type="ARBA" id="ARBA00001947"/>
    </source>
</evidence>
<evidence type="ECO:0000313" key="22">
    <source>
        <dbReference type="Proteomes" id="UP000600139"/>
    </source>
</evidence>
<feature type="binding site" evidence="19">
    <location>
        <position position="272"/>
    </location>
    <ligand>
        <name>Zn(2+)</name>
        <dbReference type="ChEBI" id="CHEBI:29105"/>
    </ligand>
</feature>
<dbReference type="GO" id="GO:0008705">
    <property type="term" value="F:methionine synthase activity"/>
    <property type="evidence" value="ECO:0007669"/>
    <property type="project" value="UniProtKB-EC"/>
</dbReference>
<dbReference type="GO" id="GO:0046872">
    <property type="term" value="F:metal ion binding"/>
    <property type="evidence" value="ECO:0007669"/>
    <property type="project" value="UniProtKB-KW"/>
</dbReference>
<name>A0A934R813_9BACT</name>
<dbReference type="EMBL" id="JAENIK010000011">
    <property type="protein sequence ID" value="MBK1816925.1"/>
    <property type="molecule type" value="Genomic_DNA"/>
</dbReference>
<evidence type="ECO:0000256" key="6">
    <source>
        <dbReference type="ARBA" id="ARBA00012032"/>
    </source>
</evidence>
<comment type="cofactor">
    <cofactor evidence="3">
        <name>methylcob(III)alamin</name>
        <dbReference type="ChEBI" id="CHEBI:28115"/>
    </cofactor>
</comment>
<evidence type="ECO:0000256" key="15">
    <source>
        <dbReference type="ARBA" id="ARBA00023167"/>
    </source>
</evidence>
<organism evidence="21 22">
    <name type="scientific">Luteolibacter yonseiensis</name>
    <dbReference type="NCBI Taxonomy" id="1144680"/>
    <lineage>
        <taxon>Bacteria</taxon>
        <taxon>Pseudomonadati</taxon>
        <taxon>Verrucomicrobiota</taxon>
        <taxon>Verrucomicrobiia</taxon>
        <taxon>Verrucomicrobiales</taxon>
        <taxon>Verrucomicrobiaceae</taxon>
        <taxon>Luteolibacter</taxon>
    </lineage>
</organism>
<evidence type="ECO:0000256" key="9">
    <source>
        <dbReference type="ARBA" id="ARBA00022605"/>
    </source>
</evidence>
<dbReference type="SUPFAM" id="SSF82282">
    <property type="entry name" value="Homocysteine S-methyltransferase"/>
    <property type="match status" value="1"/>
</dbReference>
<dbReference type="InterPro" id="IPR003726">
    <property type="entry name" value="HCY_dom"/>
</dbReference>
<dbReference type="EC" id="2.1.1.13" evidence="6"/>
<evidence type="ECO:0000256" key="11">
    <source>
        <dbReference type="ARBA" id="ARBA00022679"/>
    </source>
</evidence>
<dbReference type="InterPro" id="IPR036589">
    <property type="entry name" value="HCY_dom_sf"/>
</dbReference>
<dbReference type="InterPro" id="IPR050554">
    <property type="entry name" value="Met_Synthase/Corrinoid"/>
</dbReference>
<evidence type="ECO:0000256" key="1">
    <source>
        <dbReference type="ARBA" id="ARBA00001700"/>
    </source>
</evidence>
<evidence type="ECO:0000256" key="10">
    <source>
        <dbReference type="ARBA" id="ARBA00022628"/>
    </source>
</evidence>
<keyword evidence="12" id="KW-0949">S-adenosyl-L-methionine</keyword>
<keyword evidence="8 19" id="KW-0489">Methyltransferase</keyword>
<evidence type="ECO:0000256" key="16">
    <source>
        <dbReference type="ARBA" id="ARBA00023285"/>
    </source>
</evidence>
<protein>
    <recommendedName>
        <fullName evidence="7">Methionine synthase</fullName>
        <ecNumber evidence="6">2.1.1.13</ecNumber>
    </recommendedName>
    <alternativeName>
        <fullName evidence="18">5-methyltetrahydrofolate--homocysteine methyltransferase</fullName>
    </alternativeName>
</protein>
<dbReference type="GO" id="GO:0046653">
    <property type="term" value="P:tetrahydrofolate metabolic process"/>
    <property type="evidence" value="ECO:0007669"/>
    <property type="project" value="TreeGrafter"/>
</dbReference>
<evidence type="ECO:0000256" key="17">
    <source>
        <dbReference type="ARBA" id="ARBA00025552"/>
    </source>
</evidence>
<evidence type="ECO:0000256" key="3">
    <source>
        <dbReference type="ARBA" id="ARBA00001956"/>
    </source>
</evidence>
<dbReference type="RefSeq" id="WP_200351848.1">
    <property type="nucleotide sequence ID" value="NZ_BAABHZ010000006.1"/>
</dbReference>
<dbReference type="PANTHER" id="PTHR45833:SF1">
    <property type="entry name" value="METHIONINE SYNTHASE"/>
    <property type="match status" value="1"/>
</dbReference>
<dbReference type="GO" id="GO:0032259">
    <property type="term" value="P:methylation"/>
    <property type="evidence" value="ECO:0007669"/>
    <property type="project" value="UniProtKB-KW"/>
</dbReference>
<keyword evidence="10" id="KW-0846">Cobalamin</keyword>
<evidence type="ECO:0000256" key="8">
    <source>
        <dbReference type="ARBA" id="ARBA00022603"/>
    </source>
</evidence>
<evidence type="ECO:0000256" key="12">
    <source>
        <dbReference type="ARBA" id="ARBA00022691"/>
    </source>
</evidence>
<evidence type="ECO:0000256" key="7">
    <source>
        <dbReference type="ARBA" id="ARBA00013998"/>
    </source>
</evidence>
<dbReference type="Pfam" id="PF02574">
    <property type="entry name" value="S-methyl_trans"/>
    <property type="match status" value="1"/>
</dbReference>
<dbReference type="GO" id="GO:0005829">
    <property type="term" value="C:cytosol"/>
    <property type="evidence" value="ECO:0007669"/>
    <property type="project" value="TreeGrafter"/>
</dbReference>
<keyword evidence="11 19" id="KW-0808">Transferase</keyword>
<sequence length="364" mass="39473">MPQADPTEELQRALSERILVLDGAMGTTIRGYGLSEAEARGERYADNDKDLLNNGDILSITRPDVIGDIHKRFYEAGSDICETNTFSATGIAQSEFFVEDPREHGGRKDPEFFQKILENNFLNDLAWEMNVESSRLCRKWADDIGTDTGRKRYVAGAIGPLTVSLTNSPDANDPGFRVVTFDQVLAAYKHQIRGLIEGGCDILMVETIFDSLNAKAAVVAIQEVYDEDKTRLPVIVSAAVGLGGETMISAQKVEALWNAFAHTKPLAIGLNCSLGPDLMRPHLEELSACAAAAISCYPNAGLPNPLAPTGFDLEPKHMYDYMAEFAQAGLLNLAGGCCGNTPEHVAAIAQAVARFAPREVPVVR</sequence>
<gene>
    <name evidence="21" type="ORF">JIN84_14965</name>
</gene>
<keyword evidence="9" id="KW-0028">Amino-acid biosynthesis</keyword>
<evidence type="ECO:0000259" key="20">
    <source>
        <dbReference type="PROSITE" id="PS50970"/>
    </source>
</evidence>
<accession>A0A934R813</accession>
<proteinExistence type="inferred from homology"/>